<reference evidence="2 3" key="1">
    <citation type="submission" date="2015-08" db="EMBL/GenBank/DDBJ databases">
        <title>Antibacterial properties of a collection of Vibrionaceae strains.</title>
        <authorList>
            <person name="Giubergia S."/>
        </authorList>
    </citation>
    <scope>NUCLEOTIDE SEQUENCE [LARGE SCALE GENOMIC DNA]</scope>
    <source>
        <strain evidence="2 3">S0821</strain>
    </source>
</reference>
<dbReference type="EMBL" id="LKHS01000009">
    <property type="protein sequence ID" value="KQH85779.1"/>
    <property type="molecule type" value="Genomic_DNA"/>
</dbReference>
<dbReference type="Pfam" id="PF01052">
    <property type="entry name" value="FliMN_C"/>
    <property type="match status" value="1"/>
</dbReference>
<proteinExistence type="predicted"/>
<dbReference type="Gene3D" id="2.30.330.10">
    <property type="entry name" value="SpoA-like"/>
    <property type="match status" value="1"/>
</dbReference>
<keyword evidence="3" id="KW-1185">Reference proteome</keyword>
<sequence>MENQIQTPIPEVKTLNVELLGKPIHIIREKLDTIITDACNGLTSELQNWLTTHHIDVALDSVELHSVKPSDIDKRSVTQFCHQDGGALFVRLDSHMLITLADRFYGANMARSQSVLTSSDRRLQERIGKVVAHWVAPQEMWQLHEGDIGNGIGLKAELSVRYADQHGVLTLIMESQLVQTLIDQLDLQPNTELNAQFRRSLQHTPVRLNVLLSKKTMPLSDVLRLTPNDILPIDLLSTVPVSIGHERLFSGRIAEQEGQLVLILNQDKESLR</sequence>
<organism evidence="2 3">
    <name type="scientific">Vibrio furnissii</name>
    <dbReference type="NCBI Taxonomy" id="29494"/>
    <lineage>
        <taxon>Bacteria</taxon>
        <taxon>Pseudomonadati</taxon>
        <taxon>Pseudomonadota</taxon>
        <taxon>Gammaproteobacteria</taxon>
        <taxon>Vibrionales</taxon>
        <taxon>Vibrionaceae</taxon>
        <taxon>Vibrio</taxon>
    </lineage>
</organism>
<gene>
    <name evidence="2" type="ORF">AMR76_10870</name>
</gene>
<evidence type="ECO:0000313" key="2">
    <source>
        <dbReference type="EMBL" id="KQH85779.1"/>
    </source>
</evidence>
<dbReference type="InParanoid" id="A0A0Q2SE89"/>
<name>A0A0Q2SE89_VIBFU</name>
<evidence type="ECO:0000259" key="1">
    <source>
        <dbReference type="Pfam" id="PF01052"/>
    </source>
</evidence>
<dbReference type="RefSeq" id="WP_038150933.1">
    <property type="nucleotide sequence ID" value="NZ_CABLCD010000013.1"/>
</dbReference>
<dbReference type="InterPro" id="IPR036429">
    <property type="entry name" value="SpoA-like_sf"/>
</dbReference>
<evidence type="ECO:0000313" key="3">
    <source>
        <dbReference type="Proteomes" id="UP000051221"/>
    </source>
</evidence>
<keyword evidence="2" id="KW-0282">Flagellum</keyword>
<feature type="domain" description="Flagellar motor switch protein FliN-like C-terminal" evidence="1">
    <location>
        <begin position="200"/>
        <end position="262"/>
    </location>
</feature>
<dbReference type="SUPFAM" id="SSF101801">
    <property type="entry name" value="Surface presentation of antigens (SPOA)"/>
    <property type="match status" value="1"/>
</dbReference>
<dbReference type="InterPro" id="IPR001543">
    <property type="entry name" value="FliN-like_C"/>
</dbReference>
<keyword evidence="2" id="KW-0966">Cell projection</keyword>
<protein>
    <submittedName>
        <fullName evidence="2">Flagellar motor switch protein FliM</fullName>
    </submittedName>
</protein>
<dbReference type="Proteomes" id="UP000051221">
    <property type="component" value="Unassembled WGS sequence"/>
</dbReference>
<comment type="caution">
    <text evidence="2">The sequence shown here is derived from an EMBL/GenBank/DDBJ whole genome shotgun (WGS) entry which is preliminary data.</text>
</comment>
<dbReference type="AlphaFoldDB" id="A0A0Q2SE89"/>
<dbReference type="GeneID" id="50536033"/>
<keyword evidence="2" id="KW-0969">Cilium</keyword>
<accession>A0A0Q2SE89</accession>